<evidence type="ECO:0000313" key="2">
    <source>
        <dbReference type="Proteomes" id="UP000183832"/>
    </source>
</evidence>
<sequence>MPSSMSLDNKENKKCAYDKESDYQNWNYDMNTKQLISLDKENGKCASTLGFSSNNGILSMQACNASDISQKWTFGYINETALNNFDNIDFEDNIFKGYHLTS</sequence>
<dbReference type="SUPFAM" id="SSF50370">
    <property type="entry name" value="Ricin B-like lectins"/>
    <property type="match status" value="1"/>
</dbReference>
<keyword evidence="2" id="KW-1185">Reference proteome</keyword>
<proteinExistence type="predicted"/>
<name>A0A1J1I305_9DIPT</name>
<protein>
    <submittedName>
        <fullName evidence="1">CLUMA_CG008188, isoform A</fullName>
    </submittedName>
</protein>
<dbReference type="Proteomes" id="UP000183832">
    <property type="component" value="Unassembled WGS sequence"/>
</dbReference>
<accession>A0A1J1I305</accession>
<gene>
    <name evidence="1" type="ORF">CLUMA_CG008188</name>
</gene>
<dbReference type="Gene3D" id="2.80.10.50">
    <property type="match status" value="1"/>
</dbReference>
<dbReference type="InterPro" id="IPR035992">
    <property type="entry name" value="Ricin_B-like_lectins"/>
</dbReference>
<dbReference type="PROSITE" id="PS50231">
    <property type="entry name" value="RICIN_B_LECTIN"/>
    <property type="match status" value="1"/>
</dbReference>
<organism evidence="1 2">
    <name type="scientific">Clunio marinus</name>
    <dbReference type="NCBI Taxonomy" id="568069"/>
    <lineage>
        <taxon>Eukaryota</taxon>
        <taxon>Metazoa</taxon>
        <taxon>Ecdysozoa</taxon>
        <taxon>Arthropoda</taxon>
        <taxon>Hexapoda</taxon>
        <taxon>Insecta</taxon>
        <taxon>Pterygota</taxon>
        <taxon>Neoptera</taxon>
        <taxon>Endopterygota</taxon>
        <taxon>Diptera</taxon>
        <taxon>Nematocera</taxon>
        <taxon>Chironomoidea</taxon>
        <taxon>Chironomidae</taxon>
        <taxon>Clunio</taxon>
    </lineage>
</organism>
<reference evidence="1 2" key="1">
    <citation type="submission" date="2015-04" db="EMBL/GenBank/DDBJ databases">
        <authorList>
            <person name="Syromyatnikov M.Y."/>
            <person name="Popov V.N."/>
        </authorList>
    </citation>
    <scope>NUCLEOTIDE SEQUENCE [LARGE SCALE GENOMIC DNA]</scope>
</reference>
<dbReference type="EMBL" id="CVRI01000039">
    <property type="protein sequence ID" value="CRK94688.1"/>
    <property type="molecule type" value="Genomic_DNA"/>
</dbReference>
<evidence type="ECO:0000313" key="1">
    <source>
        <dbReference type="EMBL" id="CRK94688.1"/>
    </source>
</evidence>
<dbReference type="AlphaFoldDB" id="A0A1J1I305"/>